<comment type="caution">
    <text evidence="5">The sequence shown here is derived from an EMBL/GenBank/DDBJ whole genome shotgun (WGS) entry which is preliminary data.</text>
</comment>
<reference evidence="5" key="1">
    <citation type="journal article" date="2023" name="Nat. Commun.">
        <title>Diploid and tetraploid genomes of Acorus and the evolution of monocots.</title>
        <authorList>
            <person name="Ma L."/>
            <person name="Liu K.W."/>
            <person name="Li Z."/>
            <person name="Hsiao Y.Y."/>
            <person name="Qi Y."/>
            <person name="Fu T."/>
            <person name="Tang G.D."/>
            <person name="Zhang D."/>
            <person name="Sun W.H."/>
            <person name="Liu D.K."/>
            <person name="Li Y."/>
            <person name="Chen G.Z."/>
            <person name="Liu X.D."/>
            <person name="Liao X.Y."/>
            <person name="Jiang Y.T."/>
            <person name="Yu X."/>
            <person name="Hao Y."/>
            <person name="Huang J."/>
            <person name="Zhao X.W."/>
            <person name="Ke S."/>
            <person name="Chen Y.Y."/>
            <person name="Wu W.L."/>
            <person name="Hsu J.L."/>
            <person name="Lin Y.F."/>
            <person name="Huang M.D."/>
            <person name="Li C.Y."/>
            <person name="Huang L."/>
            <person name="Wang Z.W."/>
            <person name="Zhao X."/>
            <person name="Zhong W.Y."/>
            <person name="Peng D.H."/>
            <person name="Ahmad S."/>
            <person name="Lan S."/>
            <person name="Zhang J.S."/>
            <person name="Tsai W.C."/>
            <person name="Van de Peer Y."/>
            <person name="Liu Z.J."/>
        </authorList>
    </citation>
    <scope>NUCLEOTIDE SEQUENCE</scope>
    <source>
        <strain evidence="5">CP</strain>
    </source>
</reference>
<gene>
    <name evidence="5" type="primary">ORTH2</name>
    <name evidence="5" type="ORF">QJS10_CPB22g00468</name>
</gene>
<keyword evidence="2" id="KW-0863">Zinc-finger</keyword>
<dbReference type="PANTHER" id="PTHR14140:SF27">
    <property type="entry name" value="OS04G0289800 PROTEIN"/>
    <property type="match status" value="1"/>
</dbReference>
<keyword evidence="1" id="KW-0479">Metal-binding</keyword>
<feature type="region of interest" description="Disordered" evidence="4">
    <location>
        <begin position="98"/>
        <end position="142"/>
    </location>
</feature>
<dbReference type="EMBL" id="JAUJYO010000022">
    <property type="protein sequence ID" value="KAK1282926.1"/>
    <property type="molecule type" value="Genomic_DNA"/>
</dbReference>
<reference evidence="5" key="2">
    <citation type="submission" date="2023-06" db="EMBL/GenBank/DDBJ databases">
        <authorList>
            <person name="Ma L."/>
            <person name="Liu K.-W."/>
            <person name="Li Z."/>
            <person name="Hsiao Y.-Y."/>
            <person name="Qi Y."/>
            <person name="Fu T."/>
            <person name="Tang G."/>
            <person name="Zhang D."/>
            <person name="Sun W.-H."/>
            <person name="Liu D.-K."/>
            <person name="Li Y."/>
            <person name="Chen G.-Z."/>
            <person name="Liu X.-D."/>
            <person name="Liao X.-Y."/>
            <person name="Jiang Y.-T."/>
            <person name="Yu X."/>
            <person name="Hao Y."/>
            <person name="Huang J."/>
            <person name="Zhao X.-W."/>
            <person name="Ke S."/>
            <person name="Chen Y.-Y."/>
            <person name="Wu W.-L."/>
            <person name="Hsu J.-L."/>
            <person name="Lin Y.-F."/>
            <person name="Huang M.-D."/>
            <person name="Li C.-Y."/>
            <person name="Huang L."/>
            <person name="Wang Z.-W."/>
            <person name="Zhao X."/>
            <person name="Zhong W.-Y."/>
            <person name="Peng D.-H."/>
            <person name="Ahmad S."/>
            <person name="Lan S."/>
            <person name="Zhang J.-S."/>
            <person name="Tsai W.-C."/>
            <person name="Van De Peer Y."/>
            <person name="Liu Z.-J."/>
        </authorList>
    </citation>
    <scope>NUCLEOTIDE SEQUENCE</scope>
    <source>
        <strain evidence="5">CP</strain>
        <tissue evidence="5">Leaves</tissue>
    </source>
</reference>
<dbReference type="GO" id="GO:0061630">
    <property type="term" value="F:ubiquitin protein ligase activity"/>
    <property type="evidence" value="ECO:0007669"/>
    <property type="project" value="TreeGrafter"/>
</dbReference>
<evidence type="ECO:0000256" key="3">
    <source>
        <dbReference type="ARBA" id="ARBA00022833"/>
    </source>
</evidence>
<feature type="compositionally biased region" description="Basic and acidic residues" evidence="4">
    <location>
        <begin position="114"/>
        <end position="128"/>
    </location>
</feature>
<protein>
    <submittedName>
        <fullName evidence="5">E3 ubiquitin-protein ligase ORTHRUS 2</fullName>
    </submittedName>
</protein>
<dbReference type="Gene3D" id="3.30.40.10">
    <property type="entry name" value="Zinc/RING finger domain, C3HC4 (zinc finger)"/>
    <property type="match status" value="1"/>
</dbReference>
<dbReference type="GO" id="GO:0016567">
    <property type="term" value="P:protein ubiquitination"/>
    <property type="evidence" value="ECO:0007669"/>
    <property type="project" value="TreeGrafter"/>
</dbReference>
<proteinExistence type="predicted"/>
<organism evidence="5 6">
    <name type="scientific">Acorus calamus</name>
    <name type="common">Sweet flag</name>
    <dbReference type="NCBI Taxonomy" id="4465"/>
    <lineage>
        <taxon>Eukaryota</taxon>
        <taxon>Viridiplantae</taxon>
        <taxon>Streptophyta</taxon>
        <taxon>Embryophyta</taxon>
        <taxon>Tracheophyta</taxon>
        <taxon>Spermatophyta</taxon>
        <taxon>Magnoliopsida</taxon>
        <taxon>Liliopsida</taxon>
        <taxon>Acoraceae</taxon>
        <taxon>Acorus</taxon>
    </lineage>
</organism>
<sequence>MTQPLTTPCAHNFCKVCLEHVFAGQSFVRERTREGGRTLRTQKNIMNCPTCQFDITEFLKNPQINRDLMSCIEQLQLQLKTTGDDATDDKLEEEVDIVEGDMGTPPNACKRRKTLEQKGKMSEEKGDDSPSSPLQVVSDSDD</sequence>
<dbReference type="SUPFAM" id="SSF57850">
    <property type="entry name" value="RING/U-box"/>
    <property type="match status" value="1"/>
</dbReference>
<feature type="compositionally biased region" description="Polar residues" evidence="4">
    <location>
        <begin position="129"/>
        <end position="142"/>
    </location>
</feature>
<dbReference type="PANTHER" id="PTHR14140">
    <property type="entry name" value="E3 UBIQUITIN-PROTEIN LIGASE UHRF-RELATED"/>
    <property type="match status" value="1"/>
</dbReference>
<evidence type="ECO:0000256" key="4">
    <source>
        <dbReference type="SAM" id="MobiDB-lite"/>
    </source>
</evidence>
<dbReference type="Proteomes" id="UP001180020">
    <property type="component" value="Unassembled WGS sequence"/>
</dbReference>
<dbReference type="InterPro" id="IPR017907">
    <property type="entry name" value="Znf_RING_CS"/>
</dbReference>
<dbReference type="GO" id="GO:0044027">
    <property type="term" value="P:negative regulation of gene expression via chromosomal CpG island methylation"/>
    <property type="evidence" value="ECO:0007669"/>
    <property type="project" value="TreeGrafter"/>
</dbReference>
<accession>A0AAV9C218</accession>
<keyword evidence="6" id="KW-1185">Reference proteome</keyword>
<evidence type="ECO:0000256" key="2">
    <source>
        <dbReference type="ARBA" id="ARBA00022771"/>
    </source>
</evidence>
<keyword evidence="3" id="KW-0862">Zinc</keyword>
<dbReference type="PROSITE" id="PS00518">
    <property type="entry name" value="ZF_RING_1"/>
    <property type="match status" value="1"/>
</dbReference>
<name>A0AAV9C218_ACOCL</name>
<evidence type="ECO:0000313" key="5">
    <source>
        <dbReference type="EMBL" id="KAK1282926.1"/>
    </source>
</evidence>
<dbReference type="InterPro" id="IPR013083">
    <property type="entry name" value="Znf_RING/FYVE/PHD"/>
</dbReference>
<dbReference type="InterPro" id="IPR045134">
    <property type="entry name" value="UHRF1/2-like"/>
</dbReference>
<dbReference type="AlphaFoldDB" id="A0AAV9C218"/>
<dbReference type="GO" id="GO:0008270">
    <property type="term" value="F:zinc ion binding"/>
    <property type="evidence" value="ECO:0007669"/>
    <property type="project" value="UniProtKB-KW"/>
</dbReference>
<evidence type="ECO:0000256" key="1">
    <source>
        <dbReference type="ARBA" id="ARBA00022723"/>
    </source>
</evidence>
<evidence type="ECO:0000313" key="6">
    <source>
        <dbReference type="Proteomes" id="UP001180020"/>
    </source>
</evidence>